<dbReference type="Gene3D" id="4.10.240.10">
    <property type="entry name" value="Zn(2)-C6 fungal-type DNA-binding domain"/>
    <property type="match status" value="1"/>
</dbReference>
<evidence type="ECO:0000313" key="4">
    <source>
        <dbReference type="EMBL" id="CZT15302.1"/>
    </source>
</evidence>
<feature type="compositionally biased region" description="Low complexity" evidence="2">
    <location>
        <begin position="369"/>
        <end position="383"/>
    </location>
</feature>
<evidence type="ECO:0000256" key="2">
    <source>
        <dbReference type="SAM" id="MobiDB-lite"/>
    </source>
</evidence>
<feature type="region of interest" description="Disordered" evidence="2">
    <location>
        <begin position="479"/>
        <end position="545"/>
    </location>
</feature>
<dbReference type="InterPro" id="IPR036864">
    <property type="entry name" value="Zn2-C6_fun-type_DNA-bd_sf"/>
</dbReference>
<dbReference type="Proteomes" id="UP000225277">
    <property type="component" value="Unassembled WGS sequence"/>
</dbReference>
<dbReference type="InterPro" id="IPR001138">
    <property type="entry name" value="Zn2Cys6_DnaBD"/>
</dbReference>
<dbReference type="AlphaFoldDB" id="A0A2D3ULP9"/>
<feature type="region of interest" description="Disordered" evidence="2">
    <location>
        <begin position="427"/>
        <end position="465"/>
    </location>
</feature>
<reference evidence="4 5" key="1">
    <citation type="submission" date="2016-03" db="EMBL/GenBank/DDBJ databases">
        <authorList>
            <person name="Ploux O."/>
        </authorList>
    </citation>
    <scope>NUCLEOTIDE SEQUENCE [LARGE SCALE GENOMIC DNA]</scope>
    <source>
        <strain evidence="4 5">URUG2</strain>
    </source>
</reference>
<feature type="compositionally biased region" description="Low complexity" evidence="2">
    <location>
        <begin position="349"/>
        <end position="361"/>
    </location>
</feature>
<feature type="compositionally biased region" description="Polar residues" evidence="2">
    <location>
        <begin position="533"/>
        <end position="545"/>
    </location>
</feature>
<sequence>MMTQSYYGDGYDAFGRPNPRAPSSAAYYERPNPYSHSYYDANQQDLRSDYVGRNGTRTLIQEQGSEHGPAGLQRRRIQVACSRCRRRKIKCTGDPGDGSGCSACRSAGADRSSCTFIRVGSHSLSTQVLDVLPTTGVERSTTPTTATYSAATLSGAYQNGVYQSGHRPSLPLLQTRLAYPEYESYGTSPPDEYSCSSSSLPRQHSYSSSNYGAESFRPWTAGTIVAPVTSTSVYYEPGTAFSASFGSLQAAPSYTPTAYTPAPVNRLPGASSEAFSPLNMASMHTSLPSQTVQERRLPIPYTQTHAPPTYMTPEVPQIRPLGSFTEPRAHINGIYSRNGMPWSSDNPATSSTSSRVGSLSSIPNPRNDSANTTSGSTSSSYTSDPILGYQFSASTGSPTTSPTAGPPLSESFQGASNTASAFMLPPASRTRIPRGSSYPNLPSLTGGSGDEYQQPSSSSSSSSREAAASLYSFSTGVDLSDRVSSERQRHHRHRHNNDEQSHTSHRTSQPQHAASVDELRRRSHDQQQRSSTAHRMSVSNINGRC</sequence>
<feature type="compositionally biased region" description="Polar residues" evidence="2">
    <location>
        <begin position="437"/>
        <end position="455"/>
    </location>
</feature>
<feature type="domain" description="Zn(2)-C6 fungal-type" evidence="3">
    <location>
        <begin position="80"/>
        <end position="116"/>
    </location>
</feature>
<dbReference type="SMART" id="SM00066">
    <property type="entry name" value="GAL4"/>
    <property type="match status" value="1"/>
</dbReference>
<dbReference type="STRING" id="112498.A0A2D3ULP9"/>
<dbReference type="PROSITE" id="PS50048">
    <property type="entry name" value="ZN2_CY6_FUNGAL_2"/>
    <property type="match status" value="1"/>
</dbReference>
<dbReference type="OrthoDB" id="5394557at2759"/>
<dbReference type="GeneID" id="35596464"/>
<dbReference type="EMBL" id="FJUY01000001">
    <property type="protein sequence ID" value="CZT15302.1"/>
    <property type="molecule type" value="Genomic_DNA"/>
</dbReference>
<dbReference type="RefSeq" id="XP_023622199.1">
    <property type="nucleotide sequence ID" value="XM_023766431.1"/>
</dbReference>
<protein>
    <recommendedName>
        <fullName evidence="3">Zn(2)-C6 fungal-type domain-containing protein</fullName>
    </recommendedName>
</protein>
<dbReference type="GO" id="GO:0000981">
    <property type="term" value="F:DNA-binding transcription factor activity, RNA polymerase II-specific"/>
    <property type="evidence" value="ECO:0007669"/>
    <property type="project" value="InterPro"/>
</dbReference>
<feature type="compositionally biased region" description="Low complexity" evidence="2">
    <location>
        <begin position="392"/>
        <end position="407"/>
    </location>
</feature>
<name>A0A2D3ULP9_9PEZI</name>
<proteinExistence type="predicted"/>
<dbReference type="GO" id="GO:0008270">
    <property type="term" value="F:zinc ion binding"/>
    <property type="evidence" value="ECO:0007669"/>
    <property type="project" value="InterPro"/>
</dbReference>
<accession>A0A2D3ULP9</accession>
<dbReference type="Pfam" id="PF00172">
    <property type="entry name" value="Zn_clus"/>
    <property type="match status" value="1"/>
</dbReference>
<evidence type="ECO:0000256" key="1">
    <source>
        <dbReference type="ARBA" id="ARBA00023242"/>
    </source>
</evidence>
<feature type="region of interest" description="Disordered" evidence="2">
    <location>
        <begin position="1"/>
        <end position="26"/>
    </location>
</feature>
<gene>
    <name evidence="4" type="ORF">RCC_01166</name>
</gene>
<keyword evidence="5" id="KW-1185">Reference proteome</keyword>
<evidence type="ECO:0000259" key="3">
    <source>
        <dbReference type="PROSITE" id="PS50048"/>
    </source>
</evidence>
<feature type="region of interest" description="Disordered" evidence="2">
    <location>
        <begin position="335"/>
        <end position="414"/>
    </location>
</feature>
<keyword evidence="1" id="KW-0539">Nucleus</keyword>
<dbReference type="SUPFAM" id="SSF57701">
    <property type="entry name" value="Zn2/Cys6 DNA-binding domain"/>
    <property type="match status" value="1"/>
</dbReference>
<dbReference type="CDD" id="cd00067">
    <property type="entry name" value="GAL4"/>
    <property type="match status" value="1"/>
</dbReference>
<feature type="compositionally biased region" description="Basic and acidic residues" evidence="2">
    <location>
        <begin position="515"/>
        <end position="527"/>
    </location>
</feature>
<evidence type="ECO:0000313" key="5">
    <source>
        <dbReference type="Proteomes" id="UP000225277"/>
    </source>
</evidence>
<organism evidence="4 5">
    <name type="scientific">Ramularia collo-cygni</name>
    <dbReference type="NCBI Taxonomy" id="112498"/>
    <lineage>
        <taxon>Eukaryota</taxon>
        <taxon>Fungi</taxon>
        <taxon>Dikarya</taxon>
        <taxon>Ascomycota</taxon>
        <taxon>Pezizomycotina</taxon>
        <taxon>Dothideomycetes</taxon>
        <taxon>Dothideomycetidae</taxon>
        <taxon>Mycosphaerellales</taxon>
        <taxon>Mycosphaerellaceae</taxon>
        <taxon>Ramularia</taxon>
    </lineage>
</organism>